<keyword evidence="3 5" id="KW-1133">Transmembrane helix</keyword>
<dbReference type="AlphaFoldDB" id="A0A381P4U2"/>
<keyword evidence="4 5" id="KW-0472">Membrane</keyword>
<evidence type="ECO:0000256" key="2">
    <source>
        <dbReference type="ARBA" id="ARBA00022692"/>
    </source>
</evidence>
<feature type="transmembrane region" description="Helical" evidence="5">
    <location>
        <begin position="95"/>
        <end position="114"/>
    </location>
</feature>
<evidence type="ECO:0000313" key="6">
    <source>
        <dbReference type="EMBL" id="SUZ61329.1"/>
    </source>
</evidence>
<evidence type="ECO:0008006" key="7">
    <source>
        <dbReference type="Google" id="ProtNLM"/>
    </source>
</evidence>
<protein>
    <recommendedName>
        <fullName evidence="7">DoxX family protein</fullName>
    </recommendedName>
</protein>
<gene>
    <name evidence="6" type="ORF">METZ01_LOCUS14183</name>
</gene>
<accession>A0A381P4U2</accession>
<comment type="subcellular location">
    <subcellularLocation>
        <location evidence="1">Membrane</location>
        <topology evidence="1">Multi-pass membrane protein</topology>
    </subcellularLocation>
</comment>
<feature type="transmembrane region" description="Helical" evidence="5">
    <location>
        <begin position="64"/>
        <end position="83"/>
    </location>
</feature>
<sequence length="115" mass="13036">MDYLLAANDGLKILVGVSIFFVWVVRYQNIIEEFKLYHLPDWLRDLVGIFKITFAVMLQTTSAYLVLLGSGGIALLMAAALITHFRMKTSYVKRLPSAALLFICLLLFSIEYSLL</sequence>
<reference evidence="6" key="1">
    <citation type="submission" date="2018-05" db="EMBL/GenBank/DDBJ databases">
        <authorList>
            <person name="Lanie J.A."/>
            <person name="Ng W.-L."/>
            <person name="Kazmierczak K.M."/>
            <person name="Andrzejewski T.M."/>
            <person name="Davidsen T.M."/>
            <person name="Wayne K.J."/>
            <person name="Tettelin H."/>
            <person name="Glass J.I."/>
            <person name="Rusch D."/>
            <person name="Podicherti R."/>
            <person name="Tsui H.-C.T."/>
            <person name="Winkler M.E."/>
        </authorList>
    </citation>
    <scope>NUCLEOTIDE SEQUENCE</scope>
</reference>
<proteinExistence type="predicted"/>
<evidence type="ECO:0000256" key="5">
    <source>
        <dbReference type="SAM" id="Phobius"/>
    </source>
</evidence>
<keyword evidence="2 5" id="KW-0812">Transmembrane</keyword>
<name>A0A381P4U2_9ZZZZ</name>
<dbReference type="InterPro" id="IPR032808">
    <property type="entry name" value="DoxX"/>
</dbReference>
<evidence type="ECO:0000256" key="4">
    <source>
        <dbReference type="ARBA" id="ARBA00023136"/>
    </source>
</evidence>
<dbReference type="EMBL" id="UINC01000796">
    <property type="protein sequence ID" value="SUZ61329.1"/>
    <property type="molecule type" value="Genomic_DNA"/>
</dbReference>
<evidence type="ECO:0000256" key="1">
    <source>
        <dbReference type="ARBA" id="ARBA00004141"/>
    </source>
</evidence>
<feature type="transmembrane region" description="Helical" evidence="5">
    <location>
        <begin position="12"/>
        <end position="30"/>
    </location>
</feature>
<organism evidence="6">
    <name type="scientific">marine metagenome</name>
    <dbReference type="NCBI Taxonomy" id="408172"/>
    <lineage>
        <taxon>unclassified sequences</taxon>
        <taxon>metagenomes</taxon>
        <taxon>ecological metagenomes</taxon>
    </lineage>
</organism>
<evidence type="ECO:0000256" key="3">
    <source>
        <dbReference type="ARBA" id="ARBA00022989"/>
    </source>
</evidence>
<dbReference type="GO" id="GO:0016020">
    <property type="term" value="C:membrane"/>
    <property type="evidence" value="ECO:0007669"/>
    <property type="project" value="UniProtKB-SubCell"/>
</dbReference>
<dbReference type="Pfam" id="PF13564">
    <property type="entry name" value="DoxX_2"/>
    <property type="match status" value="1"/>
</dbReference>